<proteinExistence type="predicted"/>
<dbReference type="EMBL" id="AJWY01012380">
    <property type="protein sequence ID" value="EKC50106.1"/>
    <property type="molecule type" value="Genomic_DNA"/>
</dbReference>
<name>K1SSB0_9ZZZZ</name>
<sequence length="50" mass="5554">TEFSILRSNSETVAVDTQNDLEKVNRLIAAKLRTGKELIITGGYEKNTDT</sequence>
<protein>
    <submittedName>
        <fullName evidence="1">Uncharacterized protein</fullName>
    </submittedName>
</protein>
<evidence type="ECO:0000313" key="1">
    <source>
        <dbReference type="EMBL" id="EKC50106.1"/>
    </source>
</evidence>
<organism evidence="1">
    <name type="scientific">human gut metagenome</name>
    <dbReference type="NCBI Taxonomy" id="408170"/>
    <lineage>
        <taxon>unclassified sequences</taxon>
        <taxon>metagenomes</taxon>
        <taxon>organismal metagenomes</taxon>
    </lineage>
</organism>
<feature type="non-terminal residue" evidence="1">
    <location>
        <position position="1"/>
    </location>
</feature>
<reference evidence="1" key="1">
    <citation type="journal article" date="2013" name="Environ. Microbiol.">
        <title>Microbiota from the distal guts of lean and obese adolescents exhibit partial functional redundancy besides clear differences in community structure.</title>
        <authorList>
            <person name="Ferrer M."/>
            <person name="Ruiz A."/>
            <person name="Lanza F."/>
            <person name="Haange S.B."/>
            <person name="Oberbach A."/>
            <person name="Till H."/>
            <person name="Bargiela R."/>
            <person name="Campoy C."/>
            <person name="Segura M.T."/>
            <person name="Richter M."/>
            <person name="von Bergen M."/>
            <person name="Seifert J."/>
            <person name="Suarez A."/>
        </authorList>
    </citation>
    <scope>NUCLEOTIDE SEQUENCE</scope>
</reference>
<comment type="caution">
    <text evidence="1">The sequence shown here is derived from an EMBL/GenBank/DDBJ whole genome shotgun (WGS) entry which is preliminary data.</text>
</comment>
<gene>
    <name evidence="1" type="ORF">LEA_18058</name>
</gene>
<dbReference type="AlphaFoldDB" id="K1SSB0"/>
<accession>K1SSB0</accession>